<dbReference type="AlphaFoldDB" id="A0A5P1R6K6"/>
<dbReference type="RefSeq" id="WP_138986001.1">
    <property type="nucleotide sequence ID" value="NZ_CP043869.1"/>
</dbReference>
<keyword evidence="1" id="KW-0472">Membrane</keyword>
<name>A0A5P1R6K6_9GAMM</name>
<feature type="transmembrane region" description="Helical" evidence="1">
    <location>
        <begin position="7"/>
        <end position="26"/>
    </location>
</feature>
<proteinExistence type="predicted"/>
<evidence type="ECO:0000313" key="2">
    <source>
        <dbReference type="EMBL" id="QEQ95298.1"/>
    </source>
</evidence>
<evidence type="ECO:0000313" key="3">
    <source>
        <dbReference type="Proteomes" id="UP000324760"/>
    </source>
</evidence>
<dbReference type="Proteomes" id="UP000324760">
    <property type="component" value="Chromosome"/>
</dbReference>
<reference evidence="2 3" key="1">
    <citation type="journal article" date="2019" name="Biochem. Eng. J.">
        <title>Metabolic engineering of the marine bacteria Neptunomonas concharum for the production of acetoin and meso-2,3-butanediol from acetate.</title>
        <authorList>
            <person name="Li W."/>
            <person name="Pu N."/>
            <person name="Liu C.-X."/>
            <person name="Yuan Q.-P."/>
            <person name="Li Z.-J."/>
        </authorList>
    </citation>
    <scope>NUCLEOTIDE SEQUENCE [LARGE SCALE GENOMIC DNA]</scope>
    <source>
        <strain evidence="2 3">JCM17730</strain>
    </source>
</reference>
<keyword evidence="1" id="KW-0812">Transmembrane</keyword>
<protein>
    <submittedName>
        <fullName evidence="2">Uncharacterized protein</fullName>
    </submittedName>
</protein>
<evidence type="ECO:0000256" key="1">
    <source>
        <dbReference type="SAM" id="Phobius"/>
    </source>
</evidence>
<organism evidence="2 3">
    <name type="scientific">Neptunomonas concharum</name>
    <dbReference type="NCBI Taxonomy" id="1031538"/>
    <lineage>
        <taxon>Bacteria</taxon>
        <taxon>Pseudomonadati</taxon>
        <taxon>Pseudomonadota</taxon>
        <taxon>Gammaproteobacteria</taxon>
        <taxon>Oceanospirillales</taxon>
        <taxon>Oceanospirillaceae</taxon>
        <taxon>Neptunomonas</taxon>
    </lineage>
</organism>
<dbReference type="KEGG" id="ncu:F0U83_00490"/>
<feature type="transmembrane region" description="Helical" evidence="1">
    <location>
        <begin position="32"/>
        <end position="48"/>
    </location>
</feature>
<gene>
    <name evidence="2" type="ORF">F0U83_00490</name>
</gene>
<sequence length="97" mass="11187">MEMLRELIATLIFIVGVTLVVSLIGAFDWGDLIAAIGCFMAAYFIWPSKRHGYREQDNRFLDMLEIIIELPIDILVWIVRFVIRIFRSNDGGINIDL</sequence>
<dbReference type="OrthoDB" id="6199444at2"/>
<keyword evidence="3" id="KW-1185">Reference proteome</keyword>
<keyword evidence="1" id="KW-1133">Transmembrane helix</keyword>
<accession>A0A5P1R6K6</accession>
<dbReference type="EMBL" id="CP043869">
    <property type="protein sequence ID" value="QEQ95298.1"/>
    <property type="molecule type" value="Genomic_DNA"/>
</dbReference>